<dbReference type="NCBIfam" id="TIGR01513">
    <property type="entry name" value="NAPRTase_put"/>
    <property type="match status" value="1"/>
</dbReference>
<dbReference type="GO" id="GO:0004516">
    <property type="term" value="F:nicotinate phosphoribosyltransferase activity"/>
    <property type="evidence" value="ECO:0007669"/>
    <property type="project" value="UniProtKB-UniRule"/>
</dbReference>
<name>A0A1J4KZY6_9EUKA</name>
<comment type="pathway">
    <text evidence="3 15">Cofactor biosynthesis; NAD(+) biosynthesis; nicotinate D-ribonucleotide from nicotinate: step 1/1.</text>
</comment>
<evidence type="ECO:0000256" key="11">
    <source>
        <dbReference type="ARBA" id="ARBA00022842"/>
    </source>
</evidence>
<evidence type="ECO:0000256" key="15">
    <source>
        <dbReference type="RuleBase" id="RU365100"/>
    </source>
</evidence>
<dbReference type="GO" id="GO:0034355">
    <property type="term" value="P:NAD+ biosynthetic process via the salvage pathway"/>
    <property type="evidence" value="ECO:0007669"/>
    <property type="project" value="TreeGrafter"/>
</dbReference>
<dbReference type="Gene3D" id="3.20.20.70">
    <property type="entry name" value="Aldolase class I"/>
    <property type="match status" value="1"/>
</dbReference>
<accession>A0A1J4KZY6</accession>
<dbReference type="Pfam" id="PF17767">
    <property type="entry name" value="NAPRTase_N"/>
    <property type="match status" value="1"/>
</dbReference>
<comment type="catalytic activity">
    <reaction evidence="14 15">
        <text>5-phospho-alpha-D-ribose 1-diphosphate + nicotinate + ATP + H2O = nicotinate beta-D-ribonucleotide + ADP + phosphate + diphosphate</text>
        <dbReference type="Rhea" id="RHEA:36163"/>
        <dbReference type="ChEBI" id="CHEBI:15377"/>
        <dbReference type="ChEBI" id="CHEBI:30616"/>
        <dbReference type="ChEBI" id="CHEBI:32544"/>
        <dbReference type="ChEBI" id="CHEBI:33019"/>
        <dbReference type="ChEBI" id="CHEBI:43474"/>
        <dbReference type="ChEBI" id="CHEBI:57502"/>
        <dbReference type="ChEBI" id="CHEBI:58017"/>
        <dbReference type="ChEBI" id="CHEBI:456216"/>
        <dbReference type="EC" id="6.3.4.21"/>
    </reaction>
</comment>
<keyword evidence="6" id="KW-0597">Phosphoprotein</keyword>
<evidence type="ECO:0000256" key="13">
    <source>
        <dbReference type="ARBA" id="ARBA00023426"/>
    </source>
</evidence>
<comment type="PTM">
    <text evidence="15">Transiently phosphorylated on a His residue during the reaction cycle. Phosphorylation strongly increases the affinity for substrates and increases the rate of nicotinate D-ribonucleotide production. Dephosphorylation regenerates the low-affinity form of the enzyme, leading to product release.</text>
</comment>
<gene>
    <name evidence="18" type="ORF">TRFO_02691</name>
</gene>
<dbReference type="InterPro" id="IPR041619">
    <property type="entry name" value="NAPRTase_C"/>
</dbReference>
<dbReference type="InterPro" id="IPR040727">
    <property type="entry name" value="NAPRTase_N"/>
</dbReference>
<dbReference type="AlphaFoldDB" id="A0A1J4KZY6"/>
<dbReference type="OrthoDB" id="193380at2759"/>
<dbReference type="Proteomes" id="UP000179807">
    <property type="component" value="Unassembled WGS sequence"/>
</dbReference>
<comment type="cofactor">
    <cofactor evidence="2">
        <name>Mg(2+)</name>
        <dbReference type="ChEBI" id="CHEBI:18420"/>
    </cofactor>
</comment>
<dbReference type="FunFam" id="3.20.20.70:FF:000155">
    <property type="entry name" value="Nicotinate phosphoribosyltransferase"/>
    <property type="match status" value="1"/>
</dbReference>
<dbReference type="PANTHER" id="PTHR11098:SF1">
    <property type="entry name" value="NICOTINATE PHOSPHORIBOSYLTRANSFERASE"/>
    <property type="match status" value="1"/>
</dbReference>
<organism evidence="18 19">
    <name type="scientific">Tritrichomonas foetus</name>
    <dbReference type="NCBI Taxonomy" id="1144522"/>
    <lineage>
        <taxon>Eukaryota</taxon>
        <taxon>Metamonada</taxon>
        <taxon>Parabasalia</taxon>
        <taxon>Tritrichomonadida</taxon>
        <taxon>Tritrichomonadidae</taxon>
        <taxon>Tritrichomonas</taxon>
    </lineage>
</organism>
<dbReference type="GO" id="GO:0016757">
    <property type="term" value="F:glycosyltransferase activity"/>
    <property type="evidence" value="ECO:0007669"/>
    <property type="project" value="UniProtKB-KW"/>
</dbReference>
<evidence type="ECO:0000256" key="12">
    <source>
        <dbReference type="ARBA" id="ARBA00023211"/>
    </source>
</evidence>
<dbReference type="GO" id="GO:0005829">
    <property type="term" value="C:cytosol"/>
    <property type="evidence" value="ECO:0007669"/>
    <property type="project" value="TreeGrafter"/>
</dbReference>
<evidence type="ECO:0000313" key="18">
    <source>
        <dbReference type="EMBL" id="OHT16432.1"/>
    </source>
</evidence>
<keyword evidence="9 15" id="KW-0808">Transferase</keyword>
<keyword evidence="11" id="KW-0460">Magnesium</keyword>
<feature type="domain" description="Nicotinate phosphoribosyltransferase N-terminal" evidence="16">
    <location>
        <begin position="10"/>
        <end position="136"/>
    </location>
</feature>
<keyword evidence="10" id="KW-0479">Metal-binding</keyword>
<keyword evidence="12" id="KW-0464">Manganese</keyword>
<protein>
    <recommendedName>
        <fullName evidence="5 15">Nicotinate phosphoribosyltransferase</fullName>
        <ecNumber evidence="5 15">6.3.4.21</ecNumber>
    </recommendedName>
</protein>
<comment type="caution">
    <text evidence="18">The sequence shown here is derived from an EMBL/GenBank/DDBJ whole genome shotgun (WGS) entry which is preliminary data.</text>
</comment>
<dbReference type="SUPFAM" id="SSF54675">
    <property type="entry name" value="Nicotinate/Quinolinate PRTase N-terminal domain-like"/>
    <property type="match status" value="1"/>
</dbReference>
<dbReference type="InterPro" id="IPR036068">
    <property type="entry name" value="Nicotinate_pribotase-like_C"/>
</dbReference>
<evidence type="ECO:0000256" key="2">
    <source>
        <dbReference type="ARBA" id="ARBA00001946"/>
    </source>
</evidence>
<dbReference type="EC" id="6.3.4.21" evidence="5 15"/>
<evidence type="ECO:0000256" key="3">
    <source>
        <dbReference type="ARBA" id="ARBA00004952"/>
    </source>
</evidence>
<dbReference type="EMBL" id="MLAK01000111">
    <property type="protein sequence ID" value="OHT16432.1"/>
    <property type="molecule type" value="Genomic_DNA"/>
</dbReference>
<evidence type="ECO:0000256" key="6">
    <source>
        <dbReference type="ARBA" id="ARBA00022553"/>
    </source>
</evidence>
<dbReference type="GO" id="GO:0046872">
    <property type="term" value="F:metal ion binding"/>
    <property type="evidence" value="ECO:0007669"/>
    <property type="project" value="UniProtKB-KW"/>
</dbReference>
<evidence type="ECO:0000259" key="16">
    <source>
        <dbReference type="Pfam" id="PF17767"/>
    </source>
</evidence>
<dbReference type="PIRSF" id="PIRSF000484">
    <property type="entry name" value="NAPRT"/>
    <property type="match status" value="1"/>
</dbReference>
<dbReference type="InterPro" id="IPR006405">
    <property type="entry name" value="Nic_PRibTrfase_pncB"/>
</dbReference>
<comment type="similarity">
    <text evidence="4 15">Belongs to the NAPRTase family.</text>
</comment>
<keyword evidence="7 15" id="KW-0436">Ligase</keyword>
<reference evidence="18" key="1">
    <citation type="submission" date="2016-10" db="EMBL/GenBank/DDBJ databases">
        <authorList>
            <person name="Benchimol M."/>
            <person name="Almeida L.G."/>
            <person name="Vasconcelos A.T."/>
            <person name="Perreira-Neves A."/>
            <person name="Rosa I.A."/>
            <person name="Tasca T."/>
            <person name="Bogo M.R."/>
            <person name="de Souza W."/>
        </authorList>
    </citation>
    <scope>NUCLEOTIDE SEQUENCE [LARGE SCALE GENOMIC DNA]</scope>
    <source>
        <strain evidence="18">K</strain>
    </source>
</reference>
<dbReference type="SUPFAM" id="SSF51690">
    <property type="entry name" value="Nicotinate/Quinolinate PRTase C-terminal domain-like"/>
    <property type="match status" value="1"/>
</dbReference>
<evidence type="ECO:0000256" key="10">
    <source>
        <dbReference type="ARBA" id="ARBA00022723"/>
    </source>
</evidence>
<keyword evidence="8 15" id="KW-0662">Pyridine nucleotide biosynthesis</keyword>
<evidence type="ECO:0000313" key="19">
    <source>
        <dbReference type="Proteomes" id="UP000179807"/>
    </source>
</evidence>
<keyword evidence="18" id="KW-0328">Glycosyltransferase</keyword>
<evidence type="ECO:0000256" key="9">
    <source>
        <dbReference type="ARBA" id="ARBA00022679"/>
    </source>
</evidence>
<evidence type="ECO:0000256" key="7">
    <source>
        <dbReference type="ARBA" id="ARBA00022598"/>
    </source>
</evidence>
<sequence>MQYNSFMSAMLTDFYEITIARSYFNEGRQDETAVFDLFYRKQPFHGSFAIFAGLAEVLNLLQNYKFSEEDLNYIRKNLDGDCDSFIDYLRKFDTSKLKIYAPPEGTVVFPRAPLLRVEGPIAYCQLIETPLLNAINFPTLICTNALRFKVHAGDRTLMEFGLRRAQGSDGAMAATKYSYMGLFDCTSNILAGQLYNIPVAGTVAHSFVTSFYDISQLESTKIPHKETGEMIDLLECAQKVFAEMNFTPMKQETVAFIAQARCYPNNFLALVDTYDTLNSGIPNFLGVSYGLEQAGYSGKGVRLDSGDLAELSKQTRAMFKEFANKYGIPHAEKYIISASNDINEKNLIWLEEVGHEIDMYGIGTHLVTCERQPALGGVYKLVEVEGVARVKLSEDISKSTIPCKKQLYRCYDQTGKEICDLLTMDDEVPEPGKLDLFQVYPTSEKTTHEIATIKPLYNVVWGEGATEIESIHQARARVLDAYNHFNKDVLGVVHEKQYCVAISQKLHEEMVKLIAANKVH</sequence>
<evidence type="ECO:0000259" key="17">
    <source>
        <dbReference type="Pfam" id="PF17956"/>
    </source>
</evidence>
<comment type="cofactor">
    <cofactor evidence="1">
        <name>Mn(2+)</name>
        <dbReference type="ChEBI" id="CHEBI:29035"/>
    </cofactor>
</comment>
<dbReference type="RefSeq" id="XP_068369568.1">
    <property type="nucleotide sequence ID" value="XM_068490842.1"/>
</dbReference>
<evidence type="ECO:0000256" key="1">
    <source>
        <dbReference type="ARBA" id="ARBA00001936"/>
    </source>
</evidence>
<dbReference type="InterPro" id="IPR013785">
    <property type="entry name" value="Aldolase_TIM"/>
</dbReference>
<dbReference type="InterPro" id="IPR007229">
    <property type="entry name" value="Nic_PRibTrfase-Fam"/>
</dbReference>
<evidence type="ECO:0000256" key="5">
    <source>
        <dbReference type="ARBA" id="ARBA00013236"/>
    </source>
</evidence>
<dbReference type="GeneID" id="94825546"/>
<dbReference type="CDD" id="cd01570">
    <property type="entry name" value="NAPRTase_A"/>
    <property type="match status" value="1"/>
</dbReference>
<dbReference type="UniPathway" id="UPA00253">
    <property type="reaction ID" value="UER00457"/>
</dbReference>
<keyword evidence="19" id="KW-1185">Reference proteome</keyword>
<evidence type="ECO:0000256" key="8">
    <source>
        <dbReference type="ARBA" id="ARBA00022642"/>
    </source>
</evidence>
<dbReference type="PANTHER" id="PTHR11098">
    <property type="entry name" value="NICOTINATE PHOSPHORIBOSYLTRANSFERASE"/>
    <property type="match status" value="1"/>
</dbReference>
<evidence type="ECO:0000256" key="4">
    <source>
        <dbReference type="ARBA" id="ARBA00010897"/>
    </source>
</evidence>
<proteinExistence type="inferred from homology"/>
<dbReference type="Pfam" id="PF17956">
    <property type="entry name" value="NAPRTase_C"/>
    <property type="match status" value="1"/>
</dbReference>
<dbReference type="VEuPathDB" id="TrichDB:TRFO_02691"/>
<feature type="domain" description="Nicotinate phosphoribosyltransferase C-terminal" evidence="17">
    <location>
        <begin position="404"/>
        <end position="508"/>
    </location>
</feature>
<evidence type="ECO:0000256" key="14">
    <source>
        <dbReference type="ARBA" id="ARBA00048668"/>
    </source>
</evidence>
<comment type="function">
    <text evidence="13">Catalyzes the first step in the biosynthesis of NAD from nicotinic acid, the ATP-dependent synthesis of beta-nicotinate D-ribonucleotide from nicotinate and 5-phospho-D-ribose 1-phosphate. Helps prevent cellular oxidative stress via its role in NAD biosynthesis.</text>
</comment>
<dbReference type="Gene3D" id="3.20.140.10">
    <property type="entry name" value="nicotinate phosphoribosyltransferase"/>
    <property type="match status" value="1"/>
</dbReference>